<reference evidence="1 2" key="2">
    <citation type="journal article" date="2012" name="PLoS Pathog.">
        <title>Diverse lifestyles and strategies of plant pathogenesis encoded in the genomes of eighteen Dothideomycetes fungi.</title>
        <authorList>
            <person name="Ohm R.A."/>
            <person name="Feau N."/>
            <person name="Henrissat B."/>
            <person name="Schoch C.L."/>
            <person name="Horwitz B.A."/>
            <person name="Barry K.W."/>
            <person name="Condon B.J."/>
            <person name="Copeland A.C."/>
            <person name="Dhillon B."/>
            <person name="Glaser F."/>
            <person name="Hesse C.N."/>
            <person name="Kosti I."/>
            <person name="LaButti K."/>
            <person name="Lindquist E.A."/>
            <person name="Lucas S."/>
            <person name="Salamov A.A."/>
            <person name="Bradshaw R.E."/>
            <person name="Ciuffetti L."/>
            <person name="Hamelin R.C."/>
            <person name="Kema G.H.J."/>
            <person name="Lawrence C."/>
            <person name="Scott J.A."/>
            <person name="Spatafora J.W."/>
            <person name="Turgeon B.G."/>
            <person name="de Wit P.J.G.M."/>
            <person name="Zhong S."/>
            <person name="Goodwin S.B."/>
            <person name="Grigoriev I.V."/>
        </authorList>
    </citation>
    <scope>NUCLEOTIDE SEQUENCE [LARGE SCALE GENOMIC DNA]</scope>
    <source>
        <strain evidence="2">NZE10 / CBS 128990</strain>
    </source>
</reference>
<dbReference type="HOGENOM" id="CLU_024593_0_0_1"/>
<dbReference type="OrthoDB" id="5398371at2759"/>
<name>N1PW77_DOTSN</name>
<evidence type="ECO:0000313" key="1">
    <source>
        <dbReference type="EMBL" id="EME47223.1"/>
    </source>
</evidence>
<dbReference type="AlphaFoldDB" id="N1PW77"/>
<evidence type="ECO:0000313" key="2">
    <source>
        <dbReference type="Proteomes" id="UP000016933"/>
    </source>
</evidence>
<evidence type="ECO:0008006" key="3">
    <source>
        <dbReference type="Google" id="ProtNLM"/>
    </source>
</evidence>
<organism evidence="1 2">
    <name type="scientific">Dothistroma septosporum (strain NZE10 / CBS 128990)</name>
    <name type="common">Red band needle blight fungus</name>
    <name type="synonym">Mycosphaerella pini</name>
    <dbReference type="NCBI Taxonomy" id="675120"/>
    <lineage>
        <taxon>Eukaryota</taxon>
        <taxon>Fungi</taxon>
        <taxon>Dikarya</taxon>
        <taxon>Ascomycota</taxon>
        <taxon>Pezizomycotina</taxon>
        <taxon>Dothideomycetes</taxon>
        <taxon>Dothideomycetidae</taxon>
        <taxon>Mycosphaerellales</taxon>
        <taxon>Mycosphaerellaceae</taxon>
        <taxon>Dothistroma</taxon>
    </lineage>
</organism>
<protein>
    <recommendedName>
        <fullName evidence="3">BTB domain-containing protein</fullName>
    </recommendedName>
</protein>
<reference evidence="2" key="1">
    <citation type="journal article" date="2012" name="PLoS Genet.">
        <title>The genomes of the fungal plant pathogens Cladosporium fulvum and Dothistroma septosporum reveal adaptation to different hosts and lifestyles but also signatures of common ancestry.</title>
        <authorList>
            <person name="de Wit P.J.G.M."/>
            <person name="van der Burgt A."/>
            <person name="Oekmen B."/>
            <person name="Stergiopoulos I."/>
            <person name="Abd-Elsalam K.A."/>
            <person name="Aerts A.L."/>
            <person name="Bahkali A.H."/>
            <person name="Beenen H.G."/>
            <person name="Chettri P."/>
            <person name="Cox M.P."/>
            <person name="Datema E."/>
            <person name="de Vries R.P."/>
            <person name="Dhillon B."/>
            <person name="Ganley A.R."/>
            <person name="Griffiths S.A."/>
            <person name="Guo Y."/>
            <person name="Hamelin R.C."/>
            <person name="Henrissat B."/>
            <person name="Kabir M.S."/>
            <person name="Jashni M.K."/>
            <person name="Kema G."/>
            <person name="Klaubauf S."/>
            <person name="Lapidus A."/>
            <person name="Levasseur A."/>
            <person name="Lindquist E."/>
            <person name="Mehrabi R."/>
            <person name="Ohm R.A."/>
            <person name="Owen T.J."/>
            <person name="Salamov A."/>
            <person name="Schwelm A."/>
            <person name="Schijlen E."/>
            <person name="Sun H."/>
            <person name="van den Burg H.A."/>
            <person name="van Ham R.C.H.J."/>
            <person name="Zhang S."/>
            <person name="Goodwin S.B."/>
            <person name="Grigoriev I.V."/>
            <person name="Collemare J."/>
            <person name="Bradshaw R.E."/>
        </authorList>
    </citation>
    <scope>NUCLEOTIDE SEQUENCE [LARGE SCALE GENOMIC DNA]</scope>
    <source>
        <strain evidence="2">NZE10 / CBS 128990</strain>
    </source>
</reference>
<sequence>QDGIVDIAPDGDVVLSIRHEAAASAGVSRFRVRSSILKQHSRYFAGLLDGRFGEAQRIAEALIELQNHYISPGDAPSTELPSISIIDVGRISAVKSIEPLCTDFLASLHGQDTQGLPPVANLANLAIVADRFDALESIAAYVRRRRFIRAIDGKMTPKTDGGLSEERVRQRVLIGALLDHSAWLEKYSMRMIYKGWVGRDDVDEATAMWWSLPRRLEDEISIRRDYILETIQSLQGYFVGLYTSRGRQCKLGYDSSAQCDSFQLGEMIRFLTRIGTLQVQGLVFDSADPPAPFAGDLHTLLDSLRQVPEYQIDRNHSHCGIRTRLMPLLDLIADNLQHVGICLACWAQDCTAYSWMETKRPLLWKRETHQLRGHGNKEMHVAVRELFTASDRYWS</sequence>
<dbReference type="Proteomes" id="UP000016933">
    <property type="component" value="Unassembled WGS sequence"/>
</dbReference>
<dbReference type="EMBL" id="KB446536">
    <property type="protein sequence ID" value="EME47223.1"/>
    <property type="molecule type" value="Genomic_DNA"/>
</dbReference>
<dbReference type="OMA" id="ACDAFHL"/>
<accession>N1PW77</accession>
<gene>
    <name evidence="1" type="ORF">DOTSEDRAFT_96863</name>
</gene>
<dbReference type="eggNOG" id="ENOG502S016">
    <property type="taxonomic scope" value="Eukaryota"/>
</dbReference>
<proteinExistence type="predicted"/>
<keyword evidence="2" id="KW-1185">Reference proteome</keyword>
<feature type="non-terminal residue" evidence="1">
    <location>
        <position position="1"/>
    </location>
</feature>
<feature type="non-terminal residue" evidence="1">
    <location>
        <position position="395"/>
    </location>
</feature>